<gene>
    <name evidence="2" type="ORF">G0U57_006262</name>
</gene>
<evidence type="ECO:0000313" key="2">
    <source>
        <dbReference type="EMBL" id="KAG6929127.1"/>
    </source>
</evidence>
<dbReference type="Gene3D" id="3.30.420.10">
    <property type="entry name" value="Ribonuclease H-like superfamily/Ribonuclease H"/>
    <property type="match status" value="1"/>
</dbReference>
<dbReference type="InterPro" id="IPR050951">
    <property type="entry name" value="Retrovirus_Pol_polyprotein"/>
</dbReference>
<sequence length="105" mass="11940">FSHFGLPEQLVSDNGPQFIAQEFRNFIKANGIHHITSAPYHPSTNGLAERCVQTMKQALKSARGQHSIQKRLDTFLLSYRNTPHATTKASPAFLMMRRQLHTCFD</sequence>
<dbReference type="GO" id="GO:0015074">
    <property type="term" value="P:DNA integration"/>
    <property type="evidence" value="ECO:0007669"/>
    <property type="project" value="InterPro"/>
</dbReference>
<accession>A0A8T1SKF2</accession>
<dbReference type="EMBL" id="JAHGAV010000189">
    <property type="protein sequence ID" value="KAG6929127.1"/>
    <property type="molecule type" value="Genomic_DNA"/>
</dbReference>
<evidence type="ECO:0000259" key="1">
    <source>
        <dbReference type="PROSITE" id="PS50994"/>
    </source>
</evidence>
<comment type="caution">
    <text evidence="2">The sequence shown here is derived from an EMBL/GenBank/DDBJ whole genome shotgun (WGS) entry which is preliminary data.</text>
</comment>
<organism evidence="2 3">
    <name type="scientific">Chelydra serpentina</name>
    <name type="common">Snapping turtle</name>
    <name type="synonym">Testudo serpentina</name>
    <dbReference type="NCBI Taxonomy" id="8475"/>
    <lineage>
        <taxon>Eukaryota</taxon>
        <taxon>Metazoa</taxon>
        <taxon>Chordata</taxon>
        <taxon>Craniata</taxon>
        <taxon>Vertebrata</taxon>
        <taxon>Euteleostomi</taxon>
        <taxon>Archelosauria</taxon>
        <taxon>Testudinata</taxon>
        <taxon>Testudines</taxon>
        <taxon>Cryptodira</taxon>
        <taxon>Durocryptodira</taxon>
        <taxon>Americhelydia</taxon>
        <taxon>Chelydroidea</taxon>
        <taxon>Chelydridae</taxon>
        <taxon>Chelydra</taxon>
    </lineage>
</organism>
<keyword evidence="3" id="KW-1185">Reference proteome</keyword>
<dbReference type="InterPro" id="IPR012337">
    <property type="entry name" value="RNaseH-like_sf"/>
</dbReference>
<protein>
    <recommendedName>
        <fullName evidence="1">Integrase catalytic domain-containing protein</fullName>
    </recommendedName>
</protein>
<feature type="non-terminal residue" evidence="2">
    <location>
        <position position="1"/>
    </location>
</feature>
<dbReference type="AlphaFoldDB" id="A0A8T1SKF2"/>
<reference evidence="2 3" key="1">
    <citation type="journal article" date="2020" name="G3 (Bethesda)">
        <title>Draft Genome of the Common Snapping Turtle, Chelydra serpentina, a Model for Phenotypic Plasticity in Reptiles.</title>
        <authorList>
            <person name="Das D."/>
            <person name="Singh S.K."/>
            <person name="Bierstedt J."/>
            <person name="Erickson A."/>
            <person name="Galli G.L.J."/>
            <person name="Crossley D.A. 2nd"/>
            <person name="Rhen T."/>
        </authorList>
    </citation>
    <scope>NUCLEOTIDE SEQUENCE [LARGE SCALE GENOMIC DNA]</scope>
    <source>
        <strain evidence="2">KW</strain>
    </source>
</reference>
<dbReference type="InterPro" id="IPR001584">
    <property type="entry name" value="Integrase_cat-core"/>
</dbReference>
<dbReference type="Pfam" id="PF00665">
    <property type="entry name" value="rve"/>
    <property type="match status" value="1"/>
</dbReference>
<evidence type="ECO:0000313" key="3">
    <source>
        <dbReference type="Proteomes" id="UP000765507"/>
    </source>
</evidence>
<feature type="domain" description="Integrase catalytic" evidence="1">
    <location>
        <begin position="1"/>
        <end position="99"/>
    </location>
</feature>
<dbReference type="SUPFAM" id="SSF53098">
    <property type="entry name" value="Ribonuclease H-like"/>
    <property type="match status" value="1"/>
</dbReference>
<name>A0A8T1SKF2_CHESE</name>
<feature type="non-terminal residue" evidence="2">
    <location>
        <position position="105"/>
    </location>
</feature>
<dbReference type="PROSITE" id="PS50994">
    <property type="entry name" value="INTEGRASE"/>
    <property type="match status" value="1"/>
</dbReference>
<dbReference type="InterPro" id="IPR036397">
    <property type="entry name" value="RNaseH_sf"/>
</dbReference>
<proteinExistence type="predicted"/>
<dbReference type="PANTHER" id="PTHR37984">
    <property type="entry name" value="PROTEIN CBG26694"/>
    <property type="match status" value="1"/>
</dbReference>
<dbReference type="OrthoDB" id="9043699at2759"/>
<dbReference type="Proteomes" id="UP000765507">
    <property type="component" value="Unassembled WGS sequence"/>
</dbReference>
<dbReference type="GO" id="GO:0003676">
    <property type="term" value="F:nucleic acid binding"/>
    <property type="evidence" value="ECO:0007669"/>
    <property type="project" value="InterPro"/>
</dbReference>
<dbReference type="PANTHER" id="PTHR37984:SF13">
    <property type="entry name" value="RIBONUCLEASE H"/>
    <property type="match status" value="1"/>
</dbReference>